<keyword evidence="2" id="KW-1133">Transmembrane helix</keyword>
<evidence type="ECO:0000256" key="2">
    <source>
        <dbReference type="SAM" id="Phobius"/>
    </source>
</evidence>
<gene>
    <name evidence="3" type="ORF">SAMN06265371_10592</name>
</gene>
<evidence type="ECO:0000313" key="3">
    <source>
        <dbReference type="EMBL" id="SNR55292.1"/>
    </source>
</evidence>
<evidence type="ECO:0000313" key="4">
    <source>
        <dbReference type="Proteomes" id="UP000198384"/>
    </source>
</evidence>
<dbReference type="AlphaFoldDB" id="A0A238X9J5"/>
<keyword evidence="2" id="KW-0472">Membrane</keyword>
<reference evidence="3 4" key="1">
    <citation type="submission" date="2017-06" db="EMBL/GenBank/DDBJ databases">
        <authorList>
            <person name="Kim H.J."/>
            <person name="Triplett B.A."/>
        </authorList>
    </citation>
    <scope>NUCLEOTIDE SEQUENCE [LARGE SCALE GENOMIC DNA]</scope>
    <source>
        <strain evidence="3 4">DSM 29150</strain>
    </source>
</reference>
<feature type="transmembrane region" description="Helical" evidence="2">
    <location>
        <begin position="54"/>
        <end position="79"/>
    </location>
</feature>
<feature type="region of interest" description="Disordered" evidence="1">
    <location>
        <begin position="1"/>
        <end position="34"/>
    </location>
</feature>
<accession>A0A238X9J5</accession>
<organism evidence="3 4">
    <name type="scientific">Lutibacter agarilyticus</name>
    <dbReference type="NCBI Taxonomy" id="1109740"/>
    <lineage>
        <taxon>Bacteria</taxon>
        <taxon>Pseudomonadati</taxon>
        <taxon>Bacteroidota</taxon>
        <taxon>Flavobacteriia</taxon>
        <taxon>Flavobacteriales</taxon>
        <taxon>Flavobacteriaceae</taxon>
        <taxon>Lutibacter</taxon>
    </lineage>
</organism>
<keyword evidence="4" id="KW-1185">Reference proteome</keyword>
<dbReference type="EMBL" id="FZNT01000005">
    <property type="protein sequence ID" value="SNR55292.1"/>
    <property type="molecule type" value="Genomic_DNA"/>
</dbReference>
<feature type="compositionally biased region" description="Gly residues" evidence="1">
    <location>
        <begin position="24"/>
        <end position="34"/>
    </location>
</feature>
<protein>
    <submittedName>
        <fullName evidence="3">Uncharacterized protein</fullName>
    </submittedName>
</protein>
<evidence type="ECO:0000256" key="1">
    <source>
        <dbReference type="SAM" id="MobiDB-lite"/>
    </source>
</evidence>
<sequence>MRSLYTPKATPEIIKKDKPPSIGLPGGGGGPGRGGSLAYATKVKSIKKSDSNTLLILMFIFWGFNLKYSINILTLQIYYFKLYPNIYIKNFDN</sequence>
<name>A0A238X9J5_9FLAO</name>
<proteinExistence type="predicted"/>
<dbReference type="Proteomes" id="UP000198384">
    <property type="component" value="Unassembled WGS sequence"/>
</dbReference>
<keyword evidence="2" id="KW-0812">Transmembrane</keyword>